<proteinExistence type="predicted"/>
<feature type="transmembrane region" description="Helical" evidence="1">
    <location>
        <begin position="12"/>
        <end position="31"/>
    </location>
</feature>
<name>A0A5B0G5M6_9BURK</name>
<keyword evidence="1" id="KW-0812">Transmembrane</keyword>
<reference evidence="2 3" key="1">
    <citation type="submission" date="2019-08" db="EMBL/GenBank/DDBJ databases">
        <title>Paraburkholderia sp. DCY113.</title>
        <authorList>
            <person name="Kang J."/>
        </authorList>
    </citation>
    <scope>NUCLEOTIDE SEQUENCE [LARGE SCALE GENOMIC DNA]</scope>
    <source>
        <strain evidence="2 3">DCY113</strain>
    </source>
</reference>
<dbReference type="AlphaFoldDB" id="A0A5B0G5M6"/>
<dbReference type="RefSeq" id="WP_149675801.1">
    <property type="nucleotide sequence ID" value="NZ_VTUZ01000054.1"/>
</dbReference>
<dbReference type="Proteomes" id="UP000325273">
    <property type="component" value="Unassembled WGS sequence"/>
</dbReference>
<evidence type="ECO:0000313" key="2">
    <source>
        <dbReference type="EMBL" id="KAA0998727.1"/>
    </source>
</evidence>
<organism evidence="2 3">
    <name type="scientific">Paraburkholderia panacisoli</name>
    <dbReference type="NCBI Taxonomy" id="2603818"/>
    <lineage>
        <taxon>Bacteria</taxon>
        <taxon>Pseudomonadati</taxon>
        <taxon>Pseudomonadota</taxon>
        <taxon>Betaproteobacteria</taxon>
        <taxon>Burkholderiales</taxon>
        <taxon>Burkholderiaceae</taxon>
        <taxon>Paraburkholderia</taxon>
    </lineage>
</organism>
<sequence>MLVKALRNPFLKPVVFASIGGVLASVCGWTLPDLQSLNIIGSTTVGLALFSTVLVLVLAAQAFKLDAQADFGILLSNVVHPLIALARQPASRAEG</sequence>
<accession>A0A5B0G5M6</accession>
<protein>
    <submittedName>
        <fullName evidence="2">Uncharacterized protein</fullName>
    </submittedName>
</protein>
<keyword evidence="1" id="KW-0472">Membrane</keyword>
<dbReference type="EMBL" id="VTUZ01000054">
    <property type="protein sequence ID" value="KAA0998727.1"/>
    <property type="molecule type" value="Genomic_DNA"/>
</dbReference>
<keyword evidence="1" id="KW-1133">Transmembrane helix</keyword>
<feature type="transmembrane region" description="Helical" evidence="1">
    <location>
        <begin position="37"/>
        <end position="59"/>
    </location>
</feature>
<gene>
    <name evidence="2" type="ORF">FVF58_43595</name>
</gene>
<keyword evidence="3" id="KW-1185">Reference proteome</keyword>
<comment type="caution">
    <text evidence="2">The sequence shown here is derived from an EMBL/GenBank/DDBJ whole genome shotgun (WGS) entry which is preliminary data.</text>
</comment>
<evidence type="ECO:0000256" key="1">
    <source>
        <dbReference type="SAM" id="Phobius"/>
    </source>
</evidence>
<evidence type="ECO:0000313" key="3">
    <source>
        <dbReference type="Proteomes" id="UP000325273"/>
    </source>
</evidence>